<keyword evidence="2 4" id="KW-0689">Ribosomal protein</keyword>
<feature type="compositionally biased region" description="Basic and acidic residues" evidence="5">
    <location>
        <begin position="228"/>
        <end position="240"/>
    </location>
</feature>
<comment type="similarity">
    <text evidence="1 4">Belongs to the universal ribosomal protein uS2 family.</text>
</comment>
<feature type="region of interest" description="Disordered" evidence="5">
    <location>
        <begin position="196"/>
        <end position="257"/>
    </location>
</feature>
<dbReference type="Proteomes" id="UP001648503">
    <property type="component" value="Unassembled WGS sequence"/>
</dbReference>
<dbReference type="HAMAP" id="MF_00291_B">
    <property type="entry name" value="Ribosomal_uS2_B"/>
    <property type="match status" value="1"/>
</dbReference>
<dbReference type="Pfam" id="PF00318">
    <property type="entry name" value="Ribosomal_S2"/>
    <property type="match status" value="2"/>
</dbReference>
<dbReference type="PROSITE" id="PS00962">
    <property type="entry name" value="RIBOSOMAL_S2_1"/>
    <property type="match status" value="1"/>
</dbReference>
<dbReference type="SUPFAM" id="SSF52313">
    <property type="entry name" value="Ribosomal protein S2"/>
    <property type="match status" value="1"/>
</dbReference>
<dbReference type="InterPro" id="IPR023591">
    <property type="entry name" value="Ribosomal_uS2_flav_dom_sf"/>
</dbReference>
<dbReference type="PANTHER" id="PTHR12534:SF0">
    <property type="entry name" value="SMALL RIBOSOMAL SUBUNIT PROTEIN US2M"/>
    <property type="match status" value="1"/>
</dbReference>
<dbReference type="EMBL" id="JAFCIX010000093">
    <property type="protein sequence ID" value="KAH6598871.1"/>
    <property type="molecule type" value="Genomic_DNA"/>
</dbReference>
<dbReference type="Gene3D" id="3.40.50.10490">
    <property type="entry name" value="Glucose-6-phosphate isomerase like protein, domain 1"/>
    <property type="match status" value="1"/>
</dbReference>
<accession>A0ABQ8FLM1</accession>
<proteinExistence type="inferred from homology"/>
<comment type="caution">
    <text evidence="6">The sequence shown here is derived from an EMBL/GenBank/DDBJ whole genome shotgun (WGS) entry which is preliminary data.</text>
</comment>
<dbReference type="InterPro" id="IPR005706">
    <property type="entry name" value="Ribosomal_uS2_bac/mit/plastid"/>
</dbReference>
<feature type="compositionally biased region" description="Low complexity" evidence="5">
    <location>
        <begin position="241"/>
        <end position="252"/>
    </location>
</feature>
<evidence type="ECO:0000256" key="3">
    <source>
        <dbReference type="ARBA" id="ARBA00023274"/>
    </source>
</evidence>
<evidence type="ECO:0000256" key="2">
    <source>
        <dbReference type="ARBA" id="ARBA00022980"/>
    </source>
</evidence>
<reference evidence="6 7" key="1">
    <citation type="submission" date="2021-02" db="EMBL/GenBank/DDBJ databases">
        <title>Variation within the Batrachochytrium salamandrivorans European outbreak.</title>
        <authorList>
            <person name="Kelly M."/>
            <person name="Pasmans F."/>
            <person name="Shea T.P."/>
            <person name="Munoz J.F."/>
            <person name="Carranza S."/>
            <person name="Cuomo C.A."/>
            <person name="Martel A."/>
        </authorList>
    </citation>
    <scope>NUCLEOTIDE SEQUENCE [LARGE SCALE GENOMIC DNA]</scope>
    <source>
        <strain evidence="6 7">AMFP18/2</strain>
    </source>
</reference>
<dbReference type="InterPro" id="IPR001865">
    <property type="entry name" value="Ribosomal_uS2"/>
</dbReference>
<name>A0ABQ8FLM1_9FUNG</name>
<protein>
    <recommendedName>
        <fullName evidence="8">Ribosomal protein S2</fullName>
    </recommendedName>
</protein>
<keyword evidence="7" id="KW-1185">Reference proteome</keyword>
<evidence type="ECO:0000256" key="5">
    <source>
        <dbReference type="SAM" id="MobiDB-lite"/>
    </source>
</evidence>
<evidence type="ECO:0000256" key="4">
    <source>
        <dbReference type="RuleBase" id="RU003631"/>
    </source>
</evidence>
<evidence type="ECO:0000256" key="1">
    <source>
        <dbReference type="ARBA" id="ARBA00006242"/>
    </source>
</evidence>
<dbReference type="InterPro" id="IPR018130">
    <property type="entry name" value="Ribosomal_uS2_CS"/>
</dbReference>
<evidence type="ECO:0000313" key="7">
    <source>
        <dbReference type="Proteomes" id="UP001648503"/>
    </source>
</evidence>
<organism evidence="6 7">
    <name type="scientific">Batrachochytrium salamandrivorans</name>
    <dbReference type="NCBI Taxonomy" id="1357716"/>
    <lineage>
        <taxon>Eukaryota</taxon>
        <taxon>Fungi</taxon>
        <taxon>Fungi incertae sedis</taxon>
        <taxon>Chytridiomycota</taxon>
        <taxon>Chytridiomycota incertae sedis</taxon>
        <taxon>Chytridiomycetes</taxon>
        <taxon>Rhizophydiales</taxon>
        <taxon>Rhizophydiales incertae sedis</taxon>
        <taxon>Batrachochytrium</taxon>
    </lineage>
</organism>
<dbReference type="PRINTS" id="PR00395">
    <property type="entry name" value="RIBOSOMALS2"/>
</dbReference>
<sequence>MLRGWTLLVRPATRPAIRPTTTVSAGRTITTSPNLLSLVPHIADSPGASSPSPLLPSPDKPLLQRDIHDISLRSLLAANLHLGHNTTLWNPSMLPYIYGSRHGTHIINLEHTLAHLRRAAAFVREVAMANGCIVFLGTKPSIHKVVVDAALMANAYYITKWVGGTITNKERVLRHSTGFDPSKILQDTSGFISATHAVTDDEVDQKKSRSAPPPARGSSHRAHPTQKRSGERAGPTHDDSLSFSTSSRASSSHVRRQPHVHTPDVLIVFDYINNLWAVREANAAHIPVIAICDTNTDPTLMQYPIPANDDSVAGIKLIAGVLAAASREGQHARGMVLQRDEKLRQAARR</sequence>
<dbReference type="CDD" id="cd01425">
    <property type="entry name" value="RPS2"/>
    <property type="match status" value="1"/>
</dbReference>
<evidence type="ECO:0000313" key="6">
    <source>
        <dbReference type="EMBL" id="KAH6598871.1"/>
    </source>
</evidence>
<keyword evidence="3 4" id="KW-0687">Ribonucleoprotein</keyword>
<dbReference type="NCBIfam" id="TIGR01011">
    <property type="entry name" value="rpsB_bact"/>
    <property type="match status" value="1"/>
</dbReference>
<gene>
    <name evidence="6" type="ORF">BASA50_003378</name>
</gene>
<dbReference type="PANTHER" id="PTHR12534">
    <property type="entry name" value="30S RIBOSOMAL PROTEIN S2 PROKARYOTIC AND ORGANELLAR"/>
    <property type="match status" value="1"/>
</dbReference>
<evidence type="ECO:0008006" key="8">
    <source>
        <dbReference type="Google" id="ProtNLM"/>
    </source>
</evidence>
<dbReference type="PROSITE" id="PS00963">
    <property type="entry name" value="RIBOSOMAL_S2_2"/>
    <property type="match status" value="1"/>
</dbReference>